<dbReference type="Gene3D" id="3.40.190.10">
    <property type="entry name" value="Periplasmic binding protein-like II"/>
    <property type="match status" value="2"/>
</dbReference>
<dbReference type="Proteomes" id="UP000500857">
    <property type="component" value="Chromosome"/>
</dbReference>
<keyword evidence="2" id="KW-0812">Transmembrane</keyword>
<accession>A0A6H1TXD7</accession>
<evidence type="ECO:0000256" key="1">
    <source>
        <dbReference type="ARBA" id="ARBA00022729"/>
    </source>
</evidence>
<gene>
    <name evidence="4" type="ORF">HCG48_07450</name>
</gene>
<sequence>MAKKSFKDLAKTARQKEVSRAVGFVGFVKSSVLMRAVNLIPTRMRWMVPFLSEYLKEIPTPSVEEMKGKVSDRLKGKPGVETDREQLPPELQETAGLYIPQQVKLYYQHYRCERGNPLECPWTQKTLDEQPKAKYCLRCGFPTLLAPETQIRGSRGVYEIEKFVRSRGMGRIYRAIRLSDRQAVAIKEYLLPKQYFNSLEERQTKEMFMRLAGLSLADGRVQDFRLVDPIEAIADPKEERCYLVTPAHLDMAPTLATYLAETGALTNAQVWQILDRILQSLEFLHTQKFRLRSGLIQEGIVHGNINLDSLIILPDWQGFFIYLCDLALWEYRFIPPASQIPTSSPLKDLADLGKVAFYLLAGRTIDPETNEHLDPRLDRNWPADVTPELKQFIERAIGVNAVAFPNVEAARIALLKIPFQRGIVSTQAREEIEAVEEISSEKEAKKGDRQWQKRLPFLILGTAGLLLLFLLIWVAIARSKQKNIEEENGVICCIEEVAGVPDGNFTYTGEKQGNWSYILTQENLIQKGKSLDESLAEDKPKFELNYRPKESISQAIGAIRSKQADFGIMSLPSVEKFAKDSLYTELGYQTIAYDGLVVFVSFSYARRDRSIPAALNGSLTIEQLQKLYTGKIRNWQELGGPNLPVRLYIPADGEAIEIFKQRVLPEESAQISFDRLRQSQQDSTSFTIEEPQLLQLPTFEILRSIIRDFEGEEIGSIGFGTLSKIFGQCSIYPLAISQGDRAPISPLVERDNEGITPETDLCNNKGSYRYNVNAFVRGQYPLAYPVVVVYPRDNSRVPAGPKFAEMLSTVEAQRLLSQTGLIPVQPLPE</sequence>
<dbReference type="InterPro" id="IPR011009">
    <property type="entry name" value="Kinase-like_dom_sf"/>
</dbReference>
<protein>
    <submittedName>
        <fullName evidence="4">Phosphate ABC transporter substrate-binding protein</fullName>
    </submittedName>
</protein>
<dbReference type="SUPFAM" id="SSF56112">
    <property type="entry name" value="Protein kinase-like (PK-like)"/>
    <property type="match status" value="1"/>
</dbReference>
<dbReference type="PANTHER" id="PTHR30570:SF1">
    <property type="entry name" value="PHOSPHATE-BINDING PROTEIN PSTS"/>
    <property type="match status" value="1"/>
</dbReference>
<dbReference type="GO" id="GO:0005524">
    <property type="term" value="F:ATP binding"/>
    <property type="evidence" value="ECO:0007669"/>
    <property type="project" value="InterPro"/>
</dbReference>
<dbReference type="SUPFAM" id="SSF53850">
    <property type="entry name" value="Periplasmic binding protein-like II"/>
    <property type="match status" value="1"/>
</dbReference>
<dbReference type="GO" id="GO:0004672">
    <property type="term" value="F:protein kinase activity"/>
    <property type="evidence" value="ECO:0007669"/>
    <property type="project" value="InterPro"/>
</dbReference>
<dbReference type="AlphaFoldDB" id="A0A6H1TXD7"/>
<dbReference type="InterPro" id="IPR024370">
    <property type="entry name" value="PBP_domain"/>
</dbReference>
<evidence type="ECO:0000313" key="5">
    <source>
        <dbReference type="Proteomes" id="UP000500857"/>
    </source>
</evidence>
<dbReference type="KEGG" id="oxy:HCG48_07450"/>
<organism evidence="4 5">
    <name type="scientific">Oxynema aestuarii AP17</name>
    <dbReference type="NCBI Taxonomy" id="2064643"/>
    <lineage>
        <taxon>Bacteria</taxon>
        <taxon>Bacillati</taxon>
        <taxon>Cyanobacteriota</taxon>
        <taxon>Cyanophyceae</taxon>
        <taxon>Oscillatoriophycideae</taxon>
        <taxon>Oscillatoriales</taxon>
        <taxon>Oscillatoriaceae</taxon>
        <taxon>Oxynema</taxon>
        <taxon>Oxynema aestuarii</taxon>
    </lineage>
</organism>
<dbReference type="Gene3D" id="1.10.510.10">
    <property type="entry name" value="Transferase(Phosphotransferase) domain 1"/>
    <property type="match status" value="1"/>
</dbReference>
<dbReference type="Pfam" id="PF12849">
    <property type="entry name" value="PBP_like_2"/>
    <property type="match status" value="1"/>
</dbReference>
<reference evidence="4 5" key="1">
    <citation type="submission" date="2020-04" db="EMBL/GenBank/DDBJ databases">
        <authorList>
            <person name="Basu S."/>
            <person name="Maruthanayagam V."/>
            <person name="Chakraborty S."/>
            <person name="Pramanik A."/>
            <person name="Mukherjee J."/>
            <person name="Brink B."/>
        </authorList>
    </citation>
    <scope>NUCLEOTIDE SEQUENCE [LARGE SCALE GENOMIC DNA]</scope>
    <source>
        <strain evidence="4 5">AP17</strain>
    </source>
</reference>
<proteinExistence type="predicted"/>
<dbReference type="EMBL" id="CP051167">
    <property type="protein sequence ID" value="QIZ70433.1"/>
    <property type="molecule type" value="Genomic_DNA"/>
</dbReference>
<keyword evidence="5" id="KW-1185">Reference proteome</keyword>
<feature type="domain" description="Protein kinase" evidence="3">
    <location>
        <begin position="158"/>
        <end position="420"/>
    </location>
</feature>
<dbReference type="PROSITE" id="PS50011">
    <property type="entry name" value="PROTEIN_KINASE_DOM"/>
    <property type="match status" value="1"/>
</dbReference>
<dbReference type="InterPro" id="IPR000719">
    <property type="entry name" value="Prot_kinase_dom"/>
</dbReference>
<evidence type="ECO:0000313" key="4">
    <source>
        <dbReference type="EMBL" id="QIZ70433.1"/>
    </source>
</evidence>
<dbReference type="RefSeq" id="WP_168568588.1">
    <property type="nucleotide sequence ID" value="NZ_CP051167.1"/>
</dbReference>
<keyword evidence="2" id="KW-1133">Transmembrane helix</keyword>
<evidence type="ECO:0000259" key="3">
    <source>
        <dbReference type="PROSITE" id="PS50011"/>
    </source>
</evidence>
<keyword evidence="1" id="KW-0732">Signal</keyword>
<keyword evidence="2" id="KW-0472">Membrane</keyword>
<name>A0A6H1TXD7_9CYAN</name>
<dbReference type="PANTHER" id="PTHR30570">
    <property type="entry name" value="PERIPLASMIC PHOSPHATE BINDING COMPONENT OF PHOSPHATE ABC TRANSPORTER"/>
    <property type="match status" value="1"/>
</dbReference>
<dbReference type="InterPro" id="IPR050811">
    <property type="entry name" value="Phosphate_ABC_transporter"/>
</dbReference>
<feature type="transmembrane region" description="Helical" evidence="2">
    <location>
        <begin position="455"/>
        <end position="476"/>
    </location>
</feature>
<evidence type="ECO:0000256" key="2">
    <source>
        <dbReference type="SAM" id="Phobius"/>
    </source>
</evidence>